<evidence type="ECO:0000259" key="2">
    <source>
        <dbReference type="Pfam" id="PF25583"/>
    </source>
</evidence>
<dbReference type="Pfam" id="PF13280">
    <property type="entry name" value="WYL"/>
    <property type="match status" value="1"/>
</dbReference>
<dbReference type="PANTHER" id="PTHR34580">
    <property type="match status" value="1"/>
</dbReference>
<evidence type="ECO:0000313" key="3">
    <source>
        <dbReference type="EMBL" id="RDB65274.1"/>
    </source>
</evidence>
<dbReference type="PROSITE" id="PS52050">
    <property type="entry name" value="WYL"/>
    <property type="match status" value="1"/>
</dbReference>
<feature type="domain" description="WYL" evidence="1">
    <location>
        <begin position="142"/>
        <end position="216"/>
    </location>
</feature>
<dbReference type="OrthoDB" id="9772503at2"/>
<dbReference type="GeneID" id="78359633"/>
<dbReference type="Pfam" id="PF25583">
    <property type="entry name" value="WCX"/>
    <property type="match status" value="1"/>
</dbReference>
<accession>A0A369M1I4</accession>
<dbReference type="InterPro" id="IPR051534">
    <property type="entry name" value="CBASS_pafABC_assoc_protein"/>
</dbReference>
<evidence type="ECO:0000313" key="4">
    <source>
        <dbReference type="Proteomes" id="UP000254000"/>
    </source>
</evidence>
<protein>
    <submittedName>
        <fullName evidence="3">WYL domain-containing protein</fullName>
    </submittedName>
</protein>
<reference evidence="3 4" key="1">
    <citation type="journal article" date="2018" name="Elife">
        <title>Discovery and characterization of a prevalent human gut bacterial enzyme sufficient for the inactivation of a family of plant toxins.</title>
        <authorList>
            <person name="Koppel N."/>
            <person name="Bisanz J.E."/>
            <person name="Pandelia M.E."/>
            <person name="Turnbaugh P.J."/>
            <person name="Balskus E.P."/>
        </authorList>
    </citation>
    <scope>NUCLEOTIDE SEQUENCE [LARGE SCALE GENOMIC DNA]</scope>
    <source>
        <strain evidence="3 4">3C</strain>
    </source>
</reference>
<dbReference type="InterPro" id="IPR057727">
    <property type="entry name" value="WCX_dom"/>
</dbReference>
<dbReference type="InterPro" id="IPR026881">
    <property type="entry name" value="WYL_dom"/>
</dbReference>
<dbReference type="PANTHER" id="PTHR34580:SF1">
    <property type="entry name" value="PROTEIN PAFC"/>
    <property type="match status" value="1"/>
</dbReference>
<dbReference type="InterPro" id="IPR036390">
    <property type="entry name" value="WH_DNA-bd_sf"/>
</dbReference>
<dbReference type="AlphaFoldDB" id="A0A369M1I4"/>
<organism evidence="3 4">
    <name type="scientific">Gordonibacter pamelaeae</name>
    <dbReference type="NCBI Taxonomy" id="471189"/>
    <lineage>
        <taxon>Bacteria</taxon>
        <taxon>Bacillati</taxon>
        <taxon>Actinomycetota</taxon>
        <taxon>Coriobacteriia</taxon>
        <taxon>Eggerthellales</taxon>
        <taxon>Eggerthellaceae</taxon>
        <taxon>Gordonibacter</taxon>
    </lineage>
</organism>
<dbReference type="Proteomes" id="UP000254000">
    <property type="component" value="Unassembled WGS sequence"/>
</dbReference>
<name>A0A369M1I4_9ACTN</name>
<feature type="domain" description="WCX" evidence="2">
    <location>
        <begin position="246"/>
        <end position="322"/>
    </location>
</feature>
<dbReference type="EMBL" id="PPTS01000004">
    <property type="protein sequence ID" value="RDB65274.1"/>
    <property type="molecule type" value="Genomic_DNA"/>
</dbReference>
<sequence>MAVNRQKLKLLYLMRMLEEETDAEQGLTMAQILERLEAQGITAERKGIYRDIEALREFGLDVRTYQRAPVEYALERRDFAFHELLLLVDAVQSSRFLTQRKSDALVAGVKRLATKRQRKLLDKRVHVEGRIKMQNESVFYSVDRIQEALAGKRKISFTYFKYDAEKRKKLQHDGRRYVETPVQLVYSEGYYYLVAFNEKHDGFANYRVDRMDRIEVLEEPAAKNERIATFDPCELESRAFGMYAGEPVPMTLLVDESVMGAVIDRFGKDVESLPAGEGWARVYAVVMKSPVLFGWLAQFGDRVHIEKPASLAAEYRDYLAGIVASYGE</sequence>
<dbReference type="SUPFAM" id="SSF46785">
    <property type="entry name" value="Winged helix' DNA-binding domain"/>
    <property type="match status" value="1"/>
</dbReference>
<evidence type="ECO:0000259" key="1">
    <source>
        <dbReference type="Pfam" id="PF13280"/>
    </source>
</evidence>
<proteinExistence type="predicted"/>
<keyword evidence="4" id="KW-1185">Reference proteome</keyword>
<dbReference type="RefSeq" id="WP_114568894.1">
    <property type="nucleotide sequence ID" value="NZ_CABMMS010000004.1"/>
</dbReference>
<gene>
    <name evidence="3" type="ORF">C1877_08005</name>
</gene>
<comment type="caution">
    <text evidence="3">The sequence shown here is derived from an EMBL/GenBank/DDBJ whole genome shotgun (WGS) entry which is preliminary data.</text>
</comment>